<dbReference type="OrthoDB" id="3384455at2"/>
<protein>
    <submittedName>
        <fullName evidence="1">Prevent-host-death protein</fullName>
    </submittedName>
</protein>
<proteinExistence type="predicted"/>
<organism evidence="1 2">
    <name type="scientific">Tersicoccus phoenicis</name>
    <dbReference type="NCBI Taxonomy" id="554083"/>
    <lineage>
        <taxon>Bacteria</taxon>
        <taxon>Bacillati</taxon>
        <taxon>Actinomycetota</taxon>
        <taxon>Actinomycetes</taxon>
        <taxon>Micrococcales</taxon>
        <taxon>Micrococcaceae</taxon>
        <taxon>Tersicoccus</taxon>
    </lineage>
</organism>
<dbReference type="STRING" id="554083.BKD30_06520"/>
<comment type="caution">
    <text evidence="1">The sequence shown here is derived from an EMBL/GenBank/DDBJ whole genome shotgun (WGS) entry which is preliminary data.</text>
</comment>
<dbReference type="EMBL" id="MRDE01000035">
    <property type="protein sequence ID" value="OMH25197.1"/>
    <property type="molecule type" value="Genomic_DNA"/>
</dbReference>
<evidence type="ECO:0000313" key="2">
    <source>
        <dbReference type="Proteomes" id="UP000187085"/>
    </source>
</evidence>
<keyword evidence="2" id="KW-1185">Reference proteome</keyword>
<gene>
    <name evidence="1" type="ORF">BKD30_06520</name>
</gene>
<reference evidence="1 2" key="1">
    <citation type="submission" date="2016-12" db="EMBL/GenBank/DDBJ databases">
        <title>Draft genome of Tersicoccus phoenicis 1P05MA.</title>
        <authorList>
            <person name="Nakajima Y."/>
            <person name="Yoshizawa S."/>
            <person name="Nakamura K."/>
            <person name="Ogura Y."/>
            <person name="Hayashi T."/>
            <person name="Kogure K."/>
        </authorList>
    </citation>
    <scope>NUCLEOTIDE SEQUENCE [LARGE SCALE GENOMIC DNA]</scope>
    <source>
        <strain evidence="1 2">1p05MA</strain>
    </source>
</reference>
<accession>A0A1R1LCG7</accession>
<dbReference type="Gene3D" id="3.30.160.620">
    <property type="match status" value="1"/>
</dbReference>
<dbReference type="Proteomes" id="UP000187085">
    <property type="component" value="Unassembled WGS sequence"/>
</dbReference>
<evidence type="ECO:0000313" key="1">
    <source>
        <dbReference type="EMBL" id="OMH25197.1"/>
    </source>
</evidence>
<name>A0A1R1LCG7_9MICC</name>
<dbReference type="AlphaFoldDB" id="A0A1R1LCG7"/>
<sequence>MSTTPAAYPNAREGRQHFRDLLDAAEMGVPATVTRDRHTSAVLDAARLRDHLALVCPSRAQVVAENAGWSVLIPGQPLAADGGTFEEAIDEMVLALRDYAEAWIDRLRTAPNHEQNWGLVQLITLSSDDQLASWLTA</sequence>